<dbReference type="InterPro" id="IPR001789">
    <property type="entry name" value="Sig_transdc_resp-reg_receiver"/>
</dbReference>
<dbReference type="Pfam" id="PF00072">
    <property type="entry name" value="Response_reg"/>
    <property type="match status" value="1"/>
</dbReference>
<dbReference type="SMART" id="SM00862">
    <property type="entry name" value="Trans_reg_C"/>
    <property type="match status" value="1"/>
</dbReference>
<feature type="modified residue" description="4-aspartylphosphate" evidence="2">
    <location>
        <position position="51"/>
    </location>
</feature>
<dbReference type="EMBL" id="BMQC01000004">
    <property type="protein sequence ID" value="GGK24858.1"/>
    <property type="molecule type" value="Genomic_DNA"/>
</dbReference>
<dbReference type="InterPro" id="IPR011006">
    <property type="entry name" value="CheY-like_superfamily"/>
</dbReference>
<dbReference type="InterPro" id="IPR036388">
    <property type="entry name" value="WH-like_DNA-bd_sf"/>
</dbReference>
<dbReference type="SUPFAM" id="SSF52172">
    <property type="entry name" value="CheY-like"/>
    <property type="match status" value="1"/>
</dbReference>
<dbReference type="InterPro" id="IPR001867">
    <property type="entry name" value="OmpR/PhoB-type_DNA-bd"/>
</dbReference>
<keyword evidence="2" id="KW-0597">Phosphoprotein</keyword>
<dbReference type="InterPro" id="IPR039420">
    <property type="entry name" value="WalR-like"/>
</dbReference>
<dbReference type="PROSITE" id="PS51755">
    <property type="entry name" value="OMPR_PHOB"/>
    <property type="match status" value="1"/>
</dbReference>
<dbReference type="PANTHER" id="PTHR48111">
    <property type="entry name" value="REGULATOR OF RPOS"/>
    <property type="match status" value="1"/>
</dbReference>
<keyword evidence="1 3" id="KW-0238">DNA-binding</keyword>
<dbReference type="Pfam" id="PF00486">
    <property type="entry name" value="Trans_reg_C"/>
    <property type="match status" value="1"/>
</dbReference>
<dbReference type="AlphaFoldDB" id="A0A8J3FGI1"/>
<reference evidence="6" key="1">
    <citation type="journal article" date="2014" name="Int. J. Syst. Evol. Microbiol.">
        <title>Complete genome sequence of Corynebacterium casei LMG S-19264T (=DSM 44701T), isolated from a smear-ripened cheese.</title>
        <authorList>
            <consortium name="US DOE Joint Genome Institute (JGI-PGF)"/>
            <person name="Walter F."/>
            <person name="Albersmeier A."/>
            <person name="Kalinowski J."/>
            <person name="Ruckert C."/>
        </authorList>
    </citation>
    <scope>NUCLEOTIDE SEQUENCE</scope>
    <source>
        <strain evidence="6">JCM 3091</strain>
    </source>
</reference>
<evidence type="ECO:0000256" key="1">
    <source>
        <dbReference type="ARBA" id="ARBA00023125"/>
    </source>
</evidence>
<evidence type="ECO:0000259" key="4">
    <source>
        <dbReference type="PROSITE" id="PS50110"/>
    </source>
</evidence>
<evidence type="ECO:0000256" key="3">
    <source>
        <dbReference type="PROSITE-ProRule" id="PRU01091"/>
    </source>
</evidence>
<proteinExistence type="predicted"/>
<dbReference type="RefSeq" id="WP_189113636.1">
    <property type="nucleotide sequence ID" value="NZ_BMQC01000004.1"/>
</dbReference>
<dbReference type="Gene3D" id="3.40.50.2300">
    <property type="match status" value="1"/>
</dbReference>
<sequence length="222" mass="23793">MRVLLIEDDDELGPAVATGLRGAGFAVDLAADLAVGDFKVAVSGYDCLVVDRNLPDGDGARFVGRQRAGGSRTPVLILTARDGLRDRVEGFALGADDYLVKPFDLAELVARVRALCRRGDVLRPTRLAVGDILVDLAARKVTRAGIVLTLSPKEFGVLELLAVRVGQVVSRTEIIECCWDEMGEPESNVVDAVMARLRRRLGLPAVISTVRGVGFRLDAVEG</sequence>
<dbReference type="SMART" id="SM00448">
    <property type="entry name" value="REC"/>
    <property type="match status" value="1"/>
</dbReference>
<dbReference type="PANTHER" id="PTHR48111:SF36">
    <property type="entry name" value="TRANSCRIPTIONAL REGULATORY PROTEIN CUTR"/>
    <property type="match status" value="1"/>
</dbReference>
<gene>
    <name evidence="6" type="ORF">GCM10010124_16720</name>
</gene>
<feature type="domain" description="Response regulatory" evidence="4">
    <location>
        <begin position="2"/>
        <end position="116"/>
    </location>
</feature>
<dbReference type="GO" id="GO:0000156">
    <property type="term" value="F:phosphorelay response regulator activity"/>
    <property type="evidence" value="ECO:0007669"/>
    <property type="project" value="TreeGrafter"/>
</dbReference>
<evidence type="ECO:0000259" key="5">
    <source>
        <dbReference type="PROSITE" id="PS51755"/>
    </source>
</evidence>
<dbReference type="GO" id="GO:0032993">
    <property type="term" value="C:protein-DNA complex"/>
    <property type="evidence" value="ECO:0007669"/>
    <property type="project" value="TreeGrafter"/>
</dbReference>
<evidence type="ECO:0000256" key="2">
    <source>
        <dbReference type="PROSITE-ProRule" id="PRU00169"/>
    </source>
</evidence>
<dbReference type="SUPFAM" id="SSF46894">
    <property type="entry name" value="C-terminal effector domain of the bipartite response regulators"/>
    <property type="match status" value="1"/>
</dbReference>
<dbReference type="CDD" id="cd00383">
    <property type="entry name" value="trans_reg_C"/>
    <property type="match status" value="1"/>
</dbReference>
<name>A0A8J3FGI1_9ACTN</name>
<evidence type="ECO:0000313" key="6">
    <source>
        <dbReference type="EMBL" id="GGK24858.1"/>
    </source>
</evidence>
<dbReference type="InterPro" id="IPR016032">
    <property type="entry name" value="Sig_transdc_resp-reg_C-effctor"/>
</dbReference>
<reference evidence="6" key="2">
    <citation type="submission" date="2020-09" db="EMBL/GenBank/DDBJ databases">
        <authorList>
            <person name="Sun Q."/>
            <person name="Ohkuma M."/>
        </authorList>
    </citation>
    <scope>NUCLEOTIDE SEQUENCE</scope>
    <source>
        <strain evidence="6">JCM 3091</strain>
    </source>
</reference>
<feature type="DNA-binding region" description="OmpR/PhoB-type" evidence="3">
    <location>
        <begin position="124"/>
        <end position="219"/>
    </location>
</feature>
<organism evidence="6 7">
    <name type="scientific">Pilimelia terevasa</name>
    <dbReference type="NCBI Taxonomy" id="53372"/>
    <lineage>
        <taxon>Bacteria</taxon>
        <taxon>Bacillati</taxon>
        <taxon>Actinomycetota</taxon>
        <taxon>Actinomycetes</taxon>
        <taxon>Micromonosporales</taxon>
        <taxon>Micromonosporaceae</taxon>
        <taxon>Pilimelia</taxon>
    </lineage>
</organism>
<dbReference type="GO" id="GO:0000976">
    <property type="term" value="F:transcription cis-regulatory region binding"/>
    <property type="evidence" value="ECO:0007669"/>
    <property type="project" value="TreeGrafter"/>
</dbReference>
<dbReference type="PROSITE" id="PS50110">
    <property type="entry name" value="RESPONSE_REGULATORY"/>
    <property type="match status" value="1"/>
</dbReference>
<dbReference type="Gene3D" id="1.10.10.10">
    <property type="entry name" value="Winged helix-like DNA-binding domain superfamily/Winged helix DNA-binding domain"/>
    <property type="match status" value="1"/>
</dbReference>
<keyword evidence="7" id="KW-1185">Reference proteome</keyword>
<dbReference type="GO" id="GO:0006355">
    <property type="term" value="P:regulation of DNA-templated transcription"/>
    <property type="evidence" value="ECO:0007669"/>
    <property type="project" value="InterPro"/>
</dbReference>
<accession>A0A8J3FGI1</accession>
<dbReference type="Proteomes" id="UP000662200">
    <property type="component" value="Unassembled WGS sequence"/>
</dbReference>
<evidence type="ECO:0000313" key="7">
    <source>
        <dbReference type="Proteomes" id="UP000662200"/>
    </source>
</evidence>
<feature type="domain" description="OmpR/PhoB-type" evidence="5">
    <location>
        <begin position="124"/>
        <end position="219"/>
    </location>
</feature>
<protein>
    <submittedName>
        <fullName evidence="6">DNA-binding response regulator</fullName>
    </submittedName>
</protein>
<dbReference type="GO" id="GO:0005829">
    <property type="term" value="C:cytosol"/>
    <property type="evidence" value="ECO:0007669"/>
    <property type="project" value="TreeGrafter"/>
</dbReference>
<comment type="caution">
    <text evidence="6">The sequence shown here is derived from an EMBL/GenBank/DDBJ whole genome shotgun (WGS) entry which is preliminary data.</text>
</comment>
<dbReference type="Gene3D" id="6.10.250.690">
    <property type="match status" value="1"/>
</dbReference>